<comment type="caution">
    <text evidence="1">The sequence shown here is derived from an EMBL/GenBank/DDBJ whole genome shotgun (WGS) entry which is preliminary data.</text>
</comment>
<dbReference type="EMBL" id="QGNW01000151">
    <property type="protein sequence ID" value="RVW90784.1"/>
    <property type="molecule type" value="Genomic_DNA"/>
</dbReference>
<name>A0A438I246_VITVI</name>
<dbReference type="AlphaFoldDB" id="A0A438I246"/>
<gene>
    <name evidence="1" type="ORF">CK203_028610</name>
</gene>
<evidence type="ECO:0000313" key="1">
    <source>
        <dbReference type="EMBL" id="RVW90784.1"/>
    </source>
</evidence>
<evidence type="ECO:0000313" key="2">
    <source>
        <dbReference type="Proteomes" id="UP000288805"/>
    </source>
</evidence>
<protein>
    <submittedName>
        <fullName evidence="1">Uncharacterized protein</fullName>
    </submittedName>
</protein>
<reference evidence="1 2" key="1">
    <citation type="journal article" date="2018" name="PLoS Genet.">
        <title>Population sequencing reveals clonal diversity and ancestral inbreeding in the grapevine cultivar Chardonnay.</title>
        <authorList>
            <person name="Roach M.J."/>
            <person name="Johnson D.L."/>
            <person name="Bohlmann J."/>
            <person name="van Vuuren H.J."/>
            <person name="Jones S.J."/>
            <person name="Pretorius I.S."/>
            <person name="Schmidt S.A."/>
            <person name="Borneman A.R."/>
        </authorList>
    </citation>
    <scope>NUCLEOTIDE SEQUENCE [LARGE SCALE GENOMIC DNA]</scope>
    <source>
        <strain evidence="2">cv. Chardonnay</strain>
        <tissue evidence="1">Leaf</tissue>
    </source>
</reference>
<accession>A0A438I246</accession>
<sequence length="156" mass="17324">MEVCHLLFVGTNQEHSENLSWVFMWFEAISDLGINMKKSKLILLGKVANVEGLVSVVGHKIRDLSTTYLCLPLRAPHKSMGVRNMWTRDFRESLPCVKGGCWLRVARDGYGWGCERLLVSAGRSFKVDLALFRLLDSKDVGAGLGAGPVESPLSYP</sequence>
<dbReference type="Proteomes" id="UP000288805">
    <property type="component" value="Unassembled WGS sequence"/>
</dbReference>
<organism evidence="1 2">
    <name type="scientific">Vitis vinifera</name>
    <name type="common">Grape</name>
    <dbReference type="NCBI Taxonomy" id="29760"/>
    <lineage>
        <taxon>Eukaryota</taxon>
        <taxon>Viridiplantae</taxon>
        <taxon>Streptophyta</taxon>
        <taxon>Embryophyta</taxon>
        <taxon>Tracheophyta</taxon>
        <taxon>Spermatophyta</taxon>
        <taxon>Magnoliopsida</taxon>
        <taxon>eudicotyledons</taxon>
        <taxon>Gunneridae</taxon>
        <taxon>Pentapetalae</taxon>
        <taxon>rosids</taxon>
        <taxon>Vitales</taxon>
        <taxon>Vitaceae</taxon>
        <taxon>Viteae</taxon>
        <taxon>Vitis</taxon>
    </lineage>
</organism>
<proteinExistence type="predicted"/>